<keyword evidence="3" id="KW-1185">Reference proteome</keyword>
<dbReference type="EMBL" id="JAHLQI010000002">
    <property type="protein sequence ID" value="MBU5489836.1"/>
    <property type="molecule type" value="Genomic_DNA"/>
</dbReference>
<evidence type="ECO:0000313" key="3">
    <source>
        <dbReference type="Proteomes" id="UP000783588"/>
    </source>
</evidence>
<gene>
    <name evidence="2" type="ORF">KQI75_04230</name>
</gene>
<feature type="domain" description="Serine aminopeptidase S33" evidence="1">
    <location>
        <begin position="31"/>
        <end position="294"/>
    </location>
</feature>
<reference evidence="2 3" key="1">
    <citation type="submission" date="2021-06" db="EMBL/GenBank/DDBJ databases">
        <authorList>
            <person name="Sun Q."/>
            <person name="Li D."/>
        </authorList>
    </citation>
    <scope>NUCLEOTIDE SEQUENCE [LARGE SCALE GENOMIC DNA]</scope>
    <source>
        <strain evidence="2 3">MSJd-7</strain>
    </source>
</reference>
<evidence type="ECO:0000259" key="1">
    <source>
        <dbReference type="Pfam" id="PF12146"/>
    </source>
</evidence>
<protein>
    <submittedName>
        <fullName evidence="2">Lysophospholipase</fullName>
    </submittedName>
</protein>
<dbReference type="Proteomes" id="UP000783588">
    <property type="component" value="Unassembled WGS sequence"/>
</dbReference>
<dbReference type="InterPro" id="IPR022742">
    <property type="entry name" value="Hydrolase_4"/>
</dbReference>
<dbReference type="InterPro" id="IPR051044">
    <property type="entry name" value="MAG_DAG_Lipase"/>
</dbReference>
<dbReference type="RefSeq" id="WP_216469490.1">
    <property type="nucleotide sequence ID" value="NZ_JAHLQI010000002.1"/>
</dbReference>
<organism evidence="2 3">
    <name type="scientific">Butyricicoccus intestinisimiae</name>
    <dbReference type="NCBI Taxonomy" id="2841509"/>
    <lineage>
        <taxon>Bacteria</taxon>
        <taxon>Bacillati</taxon>
        <taxon>Bacillota</taxon>
        <taxon>Clostridia</taxon>
        <taxon>Eubacteriales</taxon>
        <taxon>Butyricicoccaceae</taxon>
        <taxon>Butyricicoccus</taxon>
    </lineage>
</organism>
<comment type="caution">
    <text evidence="2">The sequence shown here is derived from an EMBL/GenBank/DDBJ whole genome shotgun (WGS) entry which is preliminary data.</text>
</comment>
<name>A0ABS6ERW0_9FIRM</name>
<evidence type="ECO:0000313" key="2">
    <source>
        <dbReference type="EMBL" id="MBU5489836.1"/>
    </source>
</evidence>
<dbReference type="PANTHER" id="PTHR11614">
    <property type="entry name" value="PHOSPHOLIPASE-RELATED"/>
    <property type="match status" value="1"/>
</dbReference>
<dbReference type="Pfam" id="PF12146">
    <property type="entry name" value="Hydrolase_4"/>
    <property type="match status" value="1"/>
</dbReference>
<sequence>MDIRFTQNIYPSAAGGDAKISYYVLFPVGAELRGIVQISHGMCEYFTRYTAFAKYLCSLGYIVCGNDHLGHGSSVPPSGTLGFFGHHHGWSVLIDDVAKLTDKMKKRWPELPYFLLGHSMGSMVARLYLTRYGQKIDGCILSGSPAAHTVTPLAIQIANSAIRTHGPLYRSCMINNLVFGRYNARIPNCQSPFDWLTRDRAVVSLYQSDAKCNFIFTAAGFRDLFYLEQNCNRMQSIKKTPVNMPLLFVSGDADPAGNYGLGVRKIAAAYRAAGCQDLDVIFYKGSRHELLNELNKEQVYGDISRWLEKQLRRLPKG</sequence>
<accession>A0ABS6ERW0</accession>
<proteinExistence type="predicted"/>